<reference evidence="1" key="2">
    <citation type="submission" date="2020-09" db="EMBL/GenBank/DDBJ databases">
        <authorList>
            <person name="Sun Q."/>
            <person name="Zhou Y."/>
        </authorList>
    </citation>
    <scope>NUCLEOTIDE SEQUENCE</scope>
    <source>
        <strain evidence="1">CGMCC 1.7081</strain>
    </source>
</reference>
<accession>A0A8J3H734</accession>
<proteinExistence type="predicted"/>
<sequence length="70" mass="7407">MAWGARRAPAESPAMPPPMIRISVFISVMSGRLPWGEERGKGRVQVGGIQEAFVVVPGEGTLGGRDESSV</sequence>
<dbReference type="Proteomes" id="UP000611500">
    <property type="component" value="Unassembled WGS sequence"/>
</dbReference>
<protein>
    <submittedName>
        <fullName evidence="1">Uncharacterized protein</fullName>
    </submittedName>
</protein>
<name>A0A8J3H734_9RHOB</name>
<dbReference type="EMBL" id="BNAP01000005">
    <property type="protein sequence ID" value="GHG89128.1"/>
    <property type="molecule type" value="Genomic_DNA"/>
</dbReference>
<keyword evidence="2" id="KW-1185">Reference proteome</keyword>
<evidence type="ECO:0000313" key="1">
    <source>
        <dbReference type="EMBL" id="GHG89128.1"/>
    </source>
</evidence>
<comment type="caution">
    <text evidence="1">The sequence shown here is derived from an EMBL/GenBank/DDBJ whole genome shotgun (WGS) entry which is preliminary data.</text>
</comment>
<dbReference type="AlphaFoldDB" id="A0A8J3H734"/>
<gene>
    <name evidence="1" type="ORF">GCM10010961_18720</name>
</gene>
<reference evidence="1" key="1">
    <citation type="journal article" date="2014" name="Int. J. Syst. Evol. Microbiol.">
        <title>Complete genome sequence of Corynebacterium casei LMG S-19264T (=DSM 44701T), isolated from a smear-ripened cheese.</title>
        <authorList>
            <consortium name="US DOE Joint Genome Institute (JGI-PGF)"/>
            <person name="Walter F."/>
            <person name="Albersmeier A."/>
            <person name="Kalinowski J."/>
            <person name="Ruckert C."/>
        </authorList>
    </citation>
    <scope>NUCLEOTIDE SEQUENCE</scope>
    <source>
        <strain evidence="1">CGMCC 1.7081</strain>
    </source>
</reference>
<evidence type="ECO:0000313" key="2">
    <source>
        <dbReference type="Proteomes" id="UP000611500"/>
    </source>
</evidence>
<organism evidence="1 2">
    <name type="scientific">Pseudodonghicola xiamenensis</name>
    <dbReference type="NCBI Taxonomy" id="337702"/>
    <lineage>
        <taxon>Bacteria</taxon>
        <taxon>Pseudomonadati</taxon>
        <taxon>Pseudomonadota</taxon>
        <taxon>Alphaproteobacteria</taxon>
        <taxon>Rhodobacterales</taxon>
        <taxon>Paracoccaceae</taxon>
        <taxon>Pseudodonghicola</taxon>
    </lineage>
</organism>